<evidence type="ECO:0000313" key="6">
    <source>
        <dbReference type="EMBL" id="TGG92036.1"/>
    </source>
</evidence>
<evidence type="ECO:0000256" key="2">
    <source>
        <dbReference type="ARBA" id="ARBA00022692"/>
    </source>
</evidence>
<evidence type="ECO:0000256" key="5">
    <source>
        <dbReference type="SAM" id="Phobius"/>
    </source>
</evidence>
<name>A0A4Z0WBP0_9GAMM</name>
<comment type="caution">
    <text evidence="6">The sequence shown here is derived from an EMBL/GenBank/DDBJ whole genome shotgun (WGS) entry which is preliminary data.</text>
</comment>
<keyword evidence="3 5" id="KW-1133">Transmembrane helix</keyword>
<protein>
    <submittedName>
        <fullName evidence="6">DoxX family protein</fullName>
    </submittedName>
</protein>
<dbReference type="Proteomes" id="UP000297475">
    <property type="component" value="Unassembled WGS sequence"/>
</dbReference>
<dbReference type="RefSeq" id="WP_135483965.1">
    <property type="nucleotide sequence ID" value="NZ_SRMF01000006.1"/>
</dbReference>
<dbReference type="AlphaFoldDB" id="A0A4Z0WBP0"/>
<feature type="transmembrane region" description="Helical" evidence="5">
    <location>
        <begin position="52"/>
        <end position="69"/>
    </location>
</feature>
<evidence type="ECO:0000313" key="7">
    <source>
        <dbReference type="Proteomes" id="UP000297475"/>
    </source>
</evidence>
<sequence length="131" mass="14468">MTAQRRAHTLKEIVTWNLTVLLAAVYVWSGWLTASGAEGMVEAFERFGLPDWFRITLGIGELIAGLVLLIKPLVGLAALGLSFLMLGALLTHLIHDPLAYSLGAVVLFTLLVVLMWLRRPVIPPFLQKFLC</sequence>
<keyword evidence="7" id="KW-1185">Reference proteome</keyword>
<feature type="transmembrane region" description="Helical" evidence="5">
    <location>
        <begin position="76"/>
        <end position="94"/>
    </location>
</feature>
<gene>
    <name evidence="6" type="ORF">E4656_14235</name>
</gene>
<feature type="transmembrane region" description="Helical" evidence="5">
    <location>
        <begin position="100"/>
        <end position="117"/>
    </location>
</feature>
<dbReference type="GO" id="GO:0016020">
    <property type="term" value="C:membrane"/>
    <property type="evidence" value="ECO:0007669"/>
    <property type="project" value="UniProtKB-SubCell"/>
</dbReference>
<organism evidence="6 7">
    <name type="scientific">Natronospirillum operosum</name>
    <dbReference type="NCBI Taxonomy" id="2759953"/>
    <lineage>
        <taxon>Bacteria</taxon>
        <taxon>Pseudomonadati</taxon>
        <taxon>Pseudomonadota</taxon>
        <taxon>Gammaproteobacteria</taxon>
        <taxon>Oceanospirillales</taxon>
        <taxon>Natronospirillaceae</taxon>
        <taxon>Natronospirillum</taxon>
    </lineage>
</organism>
<dbReference type="OrthoDB" id="2454358at2"/>
<comment type="subcellular location">
    <subcellularLocation>
        <location evidence="1">Membrane</location>
        <topology evidence="1">Multi-pass membrane protein</topology>
    </subcellularLocation>
</comment>
<keyword evidence="2 5" id="KW-0812">Transmembrane</keyword>
<reference evidence="6 7" key="1">
    <citation type="submission" date="2019-04" db="EMBL/GenBank/DDBJ databases">
        <title>Natronospirillum operosus gen. nov., sp. nov., a haloalkaliphilic satellite isolated from decaying biomass of laboratory culture of cyanobacterium Geitlerinema sp. and proposal of Natronospirillaceae fam. nov. and Saccharospirillaceae fam. nov.</title>
        <authorList>
            <person name="Kevbrin V."/>
            <person name="Boltyanskaya Y."/>
            <person name="Koziaeva V."/>
            <person name="Grouzdev D.S."/>
            <person name="Park M."/>
            <person name="Cho J."/>
        </authorList>
    </citation>
    <scope>NUCLEOTIDE SEQUENCE [LARGE SCALE GENOMIC DNA]</scope>
    <source>
        <strain evidence="6 7">G-116</strain>
    </source>
</reference>
<evidence type="ECO:0000256" key="4">
    <source>
        <dbReference type="ARBA" id="ARBA00023136"/>
    </source>
</evidence>
<feature type="transmembrane region" description="Helical" evidence="5">
    <location>
        <begin position="12"/>
        <end position="32"/>
    </location>
</feature>
<dbReference type="Pfam" id="PF13564">
    <property type="entry name" value="DoxX_2"/>
    <property type="match status" value="1"/>
</dbReference>
<keyword evidence="4 5" id="KW-0472">Membrane</keyword>
<dbReference type="EMBL" id="SRMF01000006">
    <property type="protein sequence ID" value="TGG92036.1"/>
    <property type="molecule type" value="Genomic_DNA"/>
</dbReference>
<dbReference type="InterPro" id="IPR032808">
    <property type="entry name" value="DoxX"/>
</dbReference>
<evidence type="ECO:0000256" key="3">
    <source>
        <dbReference type="ARBA" id="ARBA00022989"/>
    </source>
</evidence>
<evidence type="ECO:0000256" key="1">
    <source>
        <dbReference type="ARBA" id="ARBA00004141"/>
    </source>
</evidence>
<accession>A0A4Z0WBP0</accession>
<proteinExistence type="predicted"/>